<feature type="non-terminal residue" evidence="2">
    <location>
        <position position="360"/>
    </location>
</feature>
<evidence type="ECO:0000256" key="1">
    <source>
        <dbReference type="SAM" id="MobiDB-lite"/>
    </source>
</evidence>
<organism evidence="2 3">
    <name type="scientific">Rotaria magnacalcarata</name>
    <dbReference type="NCBI Taxonomy" id="392030"/>
    <lineage>
        <taxon>Eukaryota</taxon>
        <taxon>Metazoa</taxon>
        <taxon>Spiralia</taxon>
        <taxon>Gnathifera</taxon>
        <taxon>Rotifera</taxon>
        <taxon>Eurotatoria</taxon>
        <taxon>Bdelloidea</taxon>
        <taxon>Philodinida</taxon>
        <taxon>Philodinidae</taxon>
        <taxon>Rotaria</taxon>
    </lineage>
</organism>
<accession>A0A816TZL6</accession>
<sequence>MTTSSTSFSRVRRSTAGISKRYDEQEYVLVSFPQLNKHSIVPAVSVNIDPLNKQNGSIKTFGSRKNFRIIGSETPLSNRQLNFDRVYSETGTKRSYEDIADQSSLSESEATDDENDKSLCVVKKNNDFQLLSKKTHRRKKKQAVESIRNVEGPCSGCIKHQEDIIKLSKRIDRLEKVIPVIKKFRTKTSCVSKNQINTTFNNNTVYTRIQTVTGVDPNQLSSTISRPTMIMRELIKNAGYINDKVFLKSNENLFKGQYTIFKLSTKVAFKKIYLEFIQMKCTILDDNIDDHWKEITDSLGRQHIDEENNKKKRIRPEQSSATLNPTPHQITQTFLNHDEHELAPVAPTTINTISDLAEYI</sequence>
<dbReference type="AlphaFoldDB" id="A0A816TZL6"/>
<reference evidence="2" key="1">
    <citation type="submission" date="2021-02" db="EMBL/GenBank/DDBJ databases">
        <authorList>
            <person name="Nowell W R."/>
        </authorList>
    </citation>
    <scope>NUCLEOTIDE SEQUENCE</scope>
</reference>
<proteinExistence type="predicted"/>
<gene>
    <name evidence="2" type="ORF">WKI299_LOCUS21620</name>
</gene>
<name>A0A816TZL6_9BILA</name>
<feature type="compositionally biased region" description="Polar residues" evidence="1">
    <location>
        <begin position="317"/>
        <end position="326"/>
    </location>
</feature>
<feature type="region of interest" description="Disordered" evidence="1">
    <location>
        <begin position="306"/>
        <end position="326"/>
    </location>
</feature>
<protein>
    <submittedName>
        <fullName evidence="2">Uncharacterized protein</fullName>
    </submittedName>
</protein>
<comment type="caution">
    <text evidence="2">The sequence shown here is derived from an EMBL/GenBank/DDBJ whole genome shotgun (WGS) entry which is preliminary data.</text>
</comment>
<evidence type="ECO:0000313" key="3">
    <source>
        <dbReference type="Proteomes" id="UP000663856"/>
    </source>
</evidence>
<dbReference type="Proteomes" id="UP000663856">
    <property type="component" value="Unassembled WGS sequence"/>
</dbReference>
<dbReference type="EMBL" id="CAJNRF010009140">
    <property type="protein sequence ID" value="CAF2107514.1"/>
    <property type="molecule type" value="Genomic_DNA"/>
</dbReference>
<evidence type="ECO:0000313" key="2">
    <source>
        <dbReference type="EMBL" id="CAF2107514.1"/>
    </source>
</evidence>